<accession>A0A810Q1R1</accession>
<name>A0A810Q1R1_9FIRM</name>
<proteinExistence type="predicted"/>
<evidence type="ECO:0000313" key="2">
    <source>
        <dbReference type="Proteomes" id="UP000681035"/>
    </source>
</evidence>
<dbReference type="KEGG" id="vcop:MM50RIKEN_16730"/>
<evidence type="ECO:0000313" key="1">
    <source>
        <dbReference type="EMBL" id="BCK81910.1"/>
    </source>
</evidence>
<reference evidence="1" key="1">
    <citation type="submission" date="2020-09" db="EMBL/GenBank/DDBJ databases">
        <title>New species isolated from human feces.</title>
        <authorList>
            <person name="Kitahara M."/>
            <person name="Shigeno Y."/>
            <person name="Shime M."/>
            <person name="Matsumoto Y."/>
            <person name="Nakamura S."/>
            <person name="Motooka D."/>
            <person name="Fukuoka S."/>
            <person name="Nishikawa H."/>
            <person name="Benno Y."/>
        </authorList>
    </citation>
    <scope>NUCLEOTIDE SEQUENCE</scope>
    <source>
        <strain evidence="1">MM50</strain>
    </source>
</reference>
<protein>
    <submittedName>
        <fullName evidence="1">Uncharacterized protein</fullName>
    </submittedName>
</protein>
<sequence>MMRAAEQAINILIAAQQACEEAYLQEDAPHIFILESESDNAKQE</sequence>
<dbReference type="Proteomes" id="UP000681035">
    <property type="component" value="Chromosome"/>
</dbReference>
<keyword evidence="2" id="KW-1185">Reference proteome</keyword>
<organism evidence="1 2">
    <name type="scientific">Vescimonas coprocola</name>
    <dbReference type="NCBI Taxonomy" id="2714355"/>
    <lineage>
        <taxon>Bacteria</taxon>
        <taxon>Bacillati</taxon>
        <taxon>Bacillota</taxon>
        <taxon>Clostridia</taxon>
        <taxon>Eubacteriales</taxon>
        <taxon>Oscillospiraceae</taxon>
        <taxon>Vescimonas</taxon>
    </lineage>
</organism>
<dbReference type="AlphaFoldDB" id="A0A810Q1R1"/>
<gene>
    <name evidence="1" type="ORF">MM50RIKEN_16730</name>
</gene>
<dbReference type="EMBL" id="AP023418">
    <property type="protein sequence ID" value="BCK81910.1"/>
    <property type="molecule type" value="Genomic_DNA"/>
</dbReference>